<dbReference type="RefSeq" id="WP_161928495.1">
    <property type="nucleotide sequence ID" value="NZ_BJOU01000017.1"/>
</dbReference>
<dbReference type="OrthoDB" id="3212066at2"/>
<feature type="compositionally biased region" description="Acidic residues" evidence="1">
    <location>
        <begin position="1"/>
        <end position="11"/>
    </location>
</feature>
<dbReference type="InterPro" id="IPR043763">
    <property type="entry name" value="DUF5709"/>
</dbReference>
<gene>
    <name evidence="3" type="ORF">nbrc107697_32270</name>
</gene>
<dbReference type="AlphaFoldDB" id="A0A7I9V153"/>
<dbReference type="EMBL" id="BJOU01000017">
    <property type="protein sequence ID" value="GED99188.1"/>
    <property type="molecule type" value="Genomic_DNA"/>
</dbReference>
<feature type="compositionally biased region" description="Acidic residues" evidence="1">
    <location>
        <begin position="59"/>
        <end position="78"/>
    </location>
</feature>
<proteinExistence type="predicted"/>
<dbReference type="Proteomes" id="UP000444980">
    <property type="component" value="Unassembled WGS sequence"/>
</dbReference>
<accession>A0A7I9V153</accession>
<keyword evidence="4" id="KW-1185">Reference proteome</keyword>
<name>A0A7I9V153_9ACTN</name>
<evidence type="ECO:0000256" key="1">
    <source>
        <dbReference type="SAM" id="MobiDB-lite"/>
    </source>
</evidence>
<evidence type="ECO:0000259" key="2">
    <source>
        <dbReference type="Pfam" id="PF18970"/>
    </source>
</evidence>
<protein>
    <recommendedName>
        <fullName evidence="2">DUF5709 domain-containing protein</fullName>
    </recommendedName>
</protein>
<evidence type="ECO:0000313" key="3">
    <source>
        <dbReference type="EMBL" id="GED99188.1"/>
    </source>
</evidence>
<reference evidence="4" key="1">
    <citation type="submission" date="2019-06" db="EMBL/GenBank/DDBJ databases">
        <title>Gordonia isolated from sludge of a wastewater treatment plant.</title>
        <authorList>
            <person name="Tamura T."/>
            <person name="Aoyama K."/>
            <person name="Kang Y."/>
            <person name="Saito S."/>
            <person name="Akiyama N."/>
            <person name="Yazawa K."/>
            <person name="Gonoi T."/>
            <person name="Mikami Y."/>
        </authorList>
    </citation>
    <scope>NUCLEOTIDE SEQUENCE [LARGE SCALE GENOMIC DNA]</scope>
    <source>
        <strain evidence="4">NBRC 107697</strain>
    </source>
</reference>
<sequence length="134" mass="14572">MSDESDVDGDYTGDQLQPDDMLADEELDDVLDRGYSPPDHPPHDYEKGDFEHESLDERLAEEEPEDTADPDNDLDSDADFPSSDEVGGTRAGRLVGPEDDILSDDYEQMLATDVGVDGAGASAEEAAVHIIEDE</sequence>
<evidence type="ECO:0000313" key="4">
    <source>
        <dbReference type="Proteomes" id="UP000444980"/>
    </source>
</evidence>
<feature type="compositionally biased region" description="Basic and acidic residues" evidence="1">
    <location>
        <begin position="40"/>
        <end position="58"/>
    </location>
</feature>
<feature type="domain" description="DUF5709" evidence="2">
    <location>
        <begin position="85"/>
        <end position="133"/>
    </location>
</feature>
<comment type="caution">
    <text evidence="3">The sequence shown here is derived from an EMBL/GenBank/DDBJ whole genome shotgun (WGS) entry which is preliminary data.</text>
</comment>
<dbReference type="Pfam" id="PF18970">
    <property type="entry name" value="DUF5709"/>
    <property type="match status" value="1"/>
</dbReference>
<feature type="region of interest" description="Disordered" evidence="1">
    <location>
        <begin position="1"/>
        <end position="100"/>
    </location>
</feature>
<organism evidence="3 4">
    <name type="scientific">Gordonia crocea</name>
    <dbReference type="NCBI Taxonomy" id="589162"/>
    <lineage>
        <taxon>Bacteria</taxon>
        <taxon>Bacillati</taxon>
        <taxon>Actinomycetota</taxon>
        <taxon>Actinomycetes</taxon>
        <taxon>Mycobacteriales</taxon>
        <taxon>Gordoniaceae</taxon>
        <taxon>Gordonia</taxon>
    </lineage>
</organism>